<keyword evidence="2" id="KW-0539">Nucleus</keyword>
<feature type="region of interest" description="Disordered" evidence="3">
    <location>
        <begin position="325"/>
        <end position="347"/>
    </location>
</feature>
<comment type="caution">
    <text evidence="5">The sequence shown here is derived from an EMBL/GenBank/DDBJ whole genome shotgun (WGS) entry which is preliminary data.</text>
</comment>
<dbReference type="PROSITE" id="PS50053">
    <property type="entry name" value="UBIQUITIN_2"/>
    <property type="match status" value="1"/>
</dbReference>
<dbReference type="InterPro" id="IPR029071">
    <property type="entry name" value="Ubiquitin-like_domsf"/>
</dbReference>
<dbReference type="PANTHER" id="PTHR23010">
    <property type="entry name" value="MIDNOLIN"/>
    <property type="match status" value="1"/>
</dbReference>
<dbReference type="AlphaFoldDB" id="A0AAV0VI68"/>
<keyword evidence="6" id="KW-1185">Reference proteome</keyword>
<feature type="region of interest" description="Disordered" evidence="3">
    <location>
        <begin position="81"/>
        <end position="104"/>
    </location>
</feature>
<dbReference type="GO" id="GO:0005634">
    <property type="term" value="C:nucleus"/>
    <property type="evidence" value="ECO:0007669"/>
    <property type="project" value="UniProtKB-SubCell"/>
</dbReference>
<dbReference type="InterPro" id="IPR039336">
    <property type="entry name" value="Midnolin"/>
</dbReference>
<comment type="subcellular location">
    <subcellularLocation>
        <location evidence="1">Nucleus</location>
    </subcellularLocation>
</comment>
<evidence type="ECO:0000313" key="5">
    <source>
        <dbReference type="EMBL" id="CAI6343369.1"/>
    </source>
</evidence>
<accession>A0AAV0VI68</accession>
<dbReference type="CDD" id="cd01804">
    <property type="entry name" value="Ubl_midnolin"/>
    <property type="match status" value="1"/>
</dbReference>
<dbReference type="Pfam" id="PF00240">
    <property type="entry name" value="ubiquitin"/>
    <property type="match status" value="1"/>
</dbReference>
<feature type="compositionally biased region" description="Acidic residues" evidence="3">
    <location>
        <begin position="328"/>
        <end position="339"/>
    </location>
</feature>
<dbReference type="SMART" id="SM00213">
    <property type="entry name" value="UBQ"/>
    <property type="match status" value="1"/>
</dbReference>
<evidence type="ECO:0000256" key="2">
    <source>
        <dbReference type="ARBA" id="ARBA00023242"/>
    </source>
</evidence>
<reference evidence="5 6" key="1">
    <citation type="submission" date="2023-01" db="EMBL/GenBank/DDBJ databases">
        <authorList>
            <person name="Whitehead M."/>
        </authorList>
    </citation>
    <scope>NUCLEOTIDE SEQUENCE [LARGE SCALE GENOMIC DNA]</scope>
</reference>
<dbReference type="Proteomes" id="UP001160148">
    <property type="component" value="Unassembled WGS sequence"/>
</dbReference>
<evidence type="ECO:0000256" key="3">
    <source>
        <dbReference type="SAM" id="MobiDB-lite"/>
    </source>
</evidence>
<gene>
    <name evidence="5" type="ORF">MEUPH1_LOCUS649</name>
</gene>
<dbReference type="SUPFAM" id="SSF54236">
    <property type="entry name" value="Ubiquitin-like"/>
    <property type="match status" value="1"/>
</dbReference>
<dbReference type="Gene3D" id="3.10.20.90">
    <property type="entry name" value="Phosphatidylinositol 3-kinase Catalytic Subunit, Chain A, domain 1"/>
    <property type="match status" value="1"/>
</dbReference>
<feature type="region of interest" description="Disordered" evidence="3">
    <location>
        <begin position="1"/>
        <end position="21"/>
    </location>
</feature>
<protein>
    <recommendedName>
        <fullName evidence="4">Ubiquitin-like domain-containing protein</fullName>
    </recommendedName>
</protein>
<evidence type="ECO:0000313" key="6">
    <source>
        <dbReference type="Proteomes" id="UP001160148"/>
    </source>
</evidence>
<feature type="compositionally biased region" description="Pro residues" evidence="3">
    <location>
        <begin position="603"/>
        <end position="612"/>
    </location>
</feature>
<name>A0AAV0VI68_9HEMI</name>
<dbReference type="InterPro" id="IPR000626">
    <property type="entry name" value="Ubiquitin-like_dom"/>
</dbReference>
<proteinExistence type="predicted"/>
<feature type="domain" description="Ubiquitin-like" evidence="4">
    <location>
        <begin position="128"/>
        <end position="202"/>
    </location>
</feature>
<feature type="compositionally biased region" description="Low complexity" evidence="3">
    <location>
        <begin position="377"/>
        <end position="397"/>
    </location>
</feature>
<feature type="region of interest" description="Disordered" evidence="3">
    <location>
        <begin position="532"/>
        <end position="618"/>
    </location>
</feature>
<dbReference type="PANTHER" id="PTHR23010:SF1">
    <property type="entry name" value="MIDNOLIN"/>
    <property type="match status" value="1"/>
</dbReference>
<feature type="compositionally biased region" description="Polar residues" evidence="3">
    <location>
        <begin position="587"/>
        <end position="600"/>
    </location>
</feature>
<evidence type="ECO:0000259" key="4">
    <source>
        <dbReference type="PROSITE" id="PS50053"/>
    </source>
</evidence>
<feature type="compositionally biased region" description="Basic and acidic residues" evidence="3">
    <location>
        <begin position="548"/>
        <end position="571"/>
    </location>
</feature>
<dbReference type="EMBL" id="CARXXK010000001">
    <property type="protein sequence ID" value="CAI6343369.1"/>
    <property type="molecule type" value="Genomic_DNA"/>
</dbReference>
<feature type="region of interest" description="Disordered" evidence="3">
    <location>
        <begin position="377"/>
        <end position="401"/>
    </location>
</feature>
<feature type="compositionally biased region" description="Polar residues" evidence="3">
    <location>
        <begin position="533"/>
        <end position="545"/>
    </location>
</feature>
<organism evidence="5 6">
    <name type="scientific">Macrosiphum euphorbiae</name>
    <name type="common">potato aphid</name>
    <dbReference type="NCBI Taxonomy" id="13131"/>
    <lineage>
        <taxon>Eukaryota</taxon>
        <taxon>Metazoa</taxon>
        <taxon>Ecdysozoa</taxon>
        <taxon>Arthropoda</taxon>
        <taxon>Hexapoda</taxon>
        <taxon>Insecta</taxon>
        <taxon>Pterygota</taxon>
        <taxon>Neoptera</taxon>
        <taxon>Paraneoptera</taxon>
        <taxon>Hemiptera</taxon>
        <taxon>Sternorrhyncha</taxon>
        <taxon>Aphidomorpha</taxon>
        <taxon>Aphidoidea</taxon>
        <taxon>Aphididae</taxon>
        <taxon>Macrosiphini</taxon>
        <taxon>Macrosiphum</taxon>
    </lineage>
</organism>
<evidence type="ECO:0000256" key="1">
    <source>
        <dbReference type="ARBA" id="ARBA00004123"/>
    </source>
</evidence>
<sequence>MEGSSSSSSNNDAGEPKSGCCTAAVDNNNDVVTAAAAAAAAKVARRAAAVVAAKRAAKSRTLEMENKQYLDLQAEIERRKTWGTTGDNYQPGPSGATEDRSNSDPEGRIFAAAVQAVMANHAVRESEITITVSPTTGGQFDLDVLKTDSVESLKKMISKRLRVPKERICLLYRERQLRDGSLDDNQLMQGSRLTLLPSVETGLLVQRPEQSVMQALESLNDSQVNDFLSGKAPLNLTMRLGDHMMLIQLQLSTVSSSGSSKRLQTAASTVASTGAAAATLNASTVAPEPPQATATAATACSAGNIIGTPRLIPGVDAYPITRVRNVSDDSDDNSMDTTEEVSPPPPAPIVAAAAAAAAAAATAAAAAAAAAVPTPAPAVTPCSCDASTSTASPNTATGDKPQLDTRALAEASRNLTQTLKQLSSEVLTTKSGSKEMHIGFKRRPGAIIESMQHHGKGVYSGTFSGTLNPALQDRFGRPKRDISTIIHILNDLLCATPQYRAAARSGTPAVCTATTLSPTAAAAQAATPFSTANSMSAQTSANSDNTESETKENAATRGKMERLRLIMEEKRERRRAGRNVPYDKTKAGTQWSAKSETQSVAPSDPPADPTLPPEQVVV</sequence>